<name>A0AAE1U9J7_9EUCA</name>
<comment type="caution">
    <text evidence="1">The sequence shown here is derived from an EMBL/GenBank/DDBJ whole genome shotgun (WGS) entry which is preliminary data.</text>
</comment>
<keyword evidence="2" id="KW-1185">Reference proteome</keyword>
<dbReference type="Proteomes" id="UP001292094">
    <property type="component" value="Unassembled WGS sequence"/>
</dbReference>
<organism evidence="1 2">
    <name type="scientific">Petrolisthes manimaculis</name>
    <dbReference type="NCBI Taxonomy" id="1843537"/>
    <lineage>
        <taxon>Eukaryota</taxon>
        <taxon>Metazoa</taxon>
        <taxon>Ecdysozoa</taxon>
        <taxon>Arthropoda</taxon>
        <taxon>Crustacea</taxon>
        <taxon>Multicrustacea</taxon>
        <taxon>Malacostraca</taxon>
        <taxon>Eumalacostraca</taxon>
        <taxon>Eucarida</taxon>
        <taxon>Decapoda</taxon>
        <taxon>Pleocyemata</taxon>
        <taxon>Anomura</taxon>
        <taxon>Galatheoidea</taxon>
        <taxon>Porcellanidae</taxon>
        <taxon>Petrolisthes</taxon>
    </lineage>
</organism>
<accession>A0AAE1U9J7</accession>
<gene>
    <name evidence="1" type="ORF">Pmani_013214</name>
</gene>
<sequence length="109" mass="12210">MSYETKHEVGESVVSIRTPPSEYNGLVQVVYVWPAGWWRQCDDGTMRGRVWSACWGFSPCVFFVLAITTSAEHMCNHVHPTPDEVGAKFVSSGVWVVSDNIDFCKGVPR</sequence>
<evidence type="ECO:0000313" key="2">
    <source>
        <dbReference type="Proteomes" id="UP001292094"/>
    </source>
</evidence>
<dbReference type="AlphaFoldDB" id="A0AAE1U9J7"/>
<evidence type="ECO:0000313" key="1">
    <source>
        <dbReference type="EMBL" id="KAK4315573.1"/>
    </source>
</evidence>
<proteinExistence type="predicted"/>
<protein>
    <submittedName>
        <fullName evidence="1">Uncharacterized protein</fullName>
    </submittedName>
</protein>
<reference evidence="1" key="1">
    <citation type="submission" date="2023-11" db="EMBL/GenBank/DDBJ databases">
        <title>Genome assemblies of two species of porcelain crab, Petrolisthes cinctipes and Petrolisthes manimaculis (Anomura: Porcellanidae).</title>
        <authorList>
            <person name="Angst P."/>
        </authorList>
    </citation>
    <scope>NUCLEOTIDE SEQUENCE</scope>
    <source>
        <strain evidence="1">PB745_02</strain>
        <tissue evidence="1">Gill</tissue>
    </source>
</reference>
<dbReference type="EMBL" id="JAWZYT010001106">
    <property type="protein sequence ID" value="KAK4315573.1"/>
    <property type="molecule type" value="Genomic_DNA"/>
</dbReference>